<dbReference type="Gene3D" id="3.30.70.60">
    <property type="match status" value="1"/>
</dbReference>
<dbReference type="InterPro" id="IPR014717">
    <property type="entry name" value="Transl_elong_EF1B/ribsomal_bS6"/>
</dbReference>
<dbReference type="Proteomes" id="UP000178336">
    <property type="component" value="Unassembled WGS sequence"/>
</dbReference>
<keyword evidence="2" id="KW-0472">Membrane</keyword>
<keyword evidence="2" id="KW-0812">Transmembrane</keyword>
<evidence type="ECO:0000256" key="1">
    <source>
        <dbReference type="SAM" id="MobiDB-lite"/>
    </source>
</evidence>
<evidence type="ECO:0000256" key="2">
    <source>
        <dbReference type="SAM" id="Phobius"/>
    </source>
</evidence>
<sequence length="268" mass="28924">MQLPALSVLKIQNSLIFEKVTNLAVPVGSLAVSMLILLLIVWPKFTEVLRLKTATAELTTRVQSMDSKVNVLRNLDQIELEEQLASSEQMLPSDKGVFTFIEQIESAAANSGVLLNRLEVSPGSLSGTVENKPQPAPTASSPESKGADLINTKVQLKASISGDYNSFMQFLKILRSMPRIVAVEDLSIGSSLSTSGSSQIRVSLQIEAYWKPMITQLSNIEAPVTELTESEKNLLAKIKTEIANIPSGPPVAPAPSVPLGRPDLFAPF</sequence>
<dbReference type="GO" id="GO:0043107">
    <property type="term" value="P:type IV pilus-dependent motility"/>
    <property type="evidence" value="ECO:0007669"/>
    <property type="project" value="InterPro"/>
</dbReference>
<accession>A0A1F5GUU7</accession>
<feature type="region of interest" description="Disordered" evidence="1">
    <location>
        <begin position="125"/>
        <end position="147"/>
    </location>
</feature>
<evidence type="ECO:0000313" key="4">
    <source>
        <dbReference type="Proteomes" id="UP000178336"/>
    </source>
</evidence>
<protein>
    <recommendedName>
        <fullName evidence="5">Pilus assembly protein PilO</fullName>
    </recommendedName>
</protein>
<comment type="caution">
    <text evidence="3">The sequence shown here is derived from an EMBL/GenBank/DDBJ whole genome shotgun (WGS) entry which is preliminary data.</text>
</comment>
<proteinExistence type="predicted"/>
<evidence type="ECO:0008006" key="5">
    <source>
        <dbReference type="Google" id="ProtNLM"/>
    </source>
</evidence>
<dbReference type="AlphaFoldDB" id="A0A1F5GUU7"/>
<feature type="transmembrane region" description="Helical" evidence="2">
    <location>
        <begin position="20"/>
        <end position="42"/>
    </location>
</feature>
<name>A0A1F5GUU7_9BACT</name>
<feature type="compositionally biased region" description="Polar residues" evidence="1">
    <location>
        <begin position="125"/>
        <end position="143"/>
    </location>
</feature>
<dbReference type="InterPro" id="IPR007445">
    <property type="entry name" value="PilO"/>
</dbReference>
<dbReference type="STRING" id="1797724.A3A48_01070"/>
<evidence type="ECO:0000313" key="3">
    <source>
        <dbReference type="EMBL" id="OGD95631.1"/>
    </source>
</evidence>
<gene>
    <name evidence="3" type="ORF">A3A48_01070</name>
</gene>
<keyword evidence="2" id="KW-1133">Transmembrane helix</keyword>
<organism evidence="3 4">
    <name type="scientific">Candidatus Curtissbacteria bacterium RIFCSPLOWO2_01_FULL_37_9</name>
    <dbReference type="NCBI Taxonomy" id="1797724"/>
    <lineage>
        <taxon>Bacteria</taxon>
        <taxon>Candidatus Curtissiibacteriota</taxon>
    </lineage>
</organism>
<dbReference type="EMBL" id="MFBN01000014">
    <property type="protein sequence ID" value="OGD95631.1"/>
    <property type="molecule type" value="Genomic_DNA"/>
</dbReference>
<dbReference type="GO" id="GO:0043683">
    <property type="term" value="P:type IV pilus assembly"/>
    <property type="evidence" value="ECO:0007669"/>
    <property type="project" value="InterPro"/>
</dbReference>
<reference evidence="3 4" key="1">
    <citation type="journal article" date="2016" name="Nat. Commun.">
        <title>Thousands of microbial genomes shed light on interconnected biogeochemical processes in an aquifer system.</title>
        <authorList>
            <person name="Anantharaman K."/>
            <person name="Brown C.T."/>
            <person name="Hug L.A."/>
            <person name="Sharon I."/>
            <person name="Castelle C.J."/>
            <person name="Probst A.J."/>
            <person name="Thomas B.C."/>
            <person name="Singh A."/>
            <person name="Wilkins M.J."/>
            <person name="Karaoz U."/>
            <person name="Brodie E.L."/>
            <person name="Williams K.H."/>
            <person name="Hubbard S.S."/>
            <person name="Banfield J.F."/>
        </authorList>
    </citation>
    <scope>NUCLEOTIDE SEQUENCE [LARGE SCALE GENOMIC DNA]</scope>
</reference>
<dbReference type="Pfam" id="PF04350">
    <property type="entry name" value="PilO"/>
    <property type="match status" value="1"/>
</dbReference>